<dbReference type="GO" id="GO:0043565">
    <property type="term" value="F:sequence-specific DNA binding"/>
    <property type="evidence" value="ECO:0007669"/>
    <property type="project" value="InterPro"/>
</dbReference>
<dbReference type="AlphaFoldDB" id="A0A2S9YHE3"/>
<dbReference type="SUPFAM" id="SSF46689">
    <property type="entry name" value="Homeodomain-like"/>
    <property type="match status" value="1"/>
</dbReference>
<feature type="domain" description="Sigma-54 factor interaction" evidence="7">
    <location>
        <begin position="142"/>
        <end position="371"/>
    </location>
</feature>
<evidence type="ECO:0000256" key="1">
    <source>
        <dbReference type="ARBA" id="ARBA00022741"/>
    </source>
</evidence>
<dbReference type="InterPro" id="IPR025944">
    <property type="entry name" value="Sigma_54_int_dom_CS"/>
</dbReference>
<dbReference type="PROSITE" id="PS00676">
    <property type="entry name" value="SIGMA54_INTERACT_2"/>
    <property type="match status" value="1"/>
</dbReference>
<dbReference type="SMART" id="SM00448">
    <property type="entry name" value="REC"/>
    <property type="match status" value="1"/>
</dbReference>
<evidence type="ECO:0000256" key="2">
    <source>
        <dbReference type="ARBA" id="ARBA00022840"/>
    </source>
</evidence>
<dbReference type="RefSeq" id="WP_106390210.1">
    <property type="nucleotide sequence ID" value="NZ_PVNK01000039.1"/>
</dbReference>
<dbReference type="InterPro" id="IPR058031">
    <property type="entry name" value="AAA_lid_NorR"/>
</dbReference>
<dbReference type="Gene3D" id="3.40.50.2300">
    <property type="match status" value="1"/>
</dbReference>
<dbReference type="CDD" id="cd00009">
    <property type="entry name" value="AAA"/>
    <property type="match status" value="1"/>
</dbReference>
<dbReference type="PROSITE" id="PS50045">
    <property type="entry name" value="SIGMA54_INTERACT_4"/>
    <property type="match status" value="1"/>
</dbReference>
<dbReference type="OrthoDB" id="9763792at2"/>
<dbReference type="Pfam" id="PF00072">
    <property type="entry name" value="Response_reg"/>
    <property type="match status" value="1"/>
</dbReference>
<dbReference type="Pfam" id="PF02954">
    <property type="entry name" value="HTH_8"/>
    <property type="match status" value="1"/>
</dbReference>
<keyword evidence="2" id="KW-0067">ATP-binding</keyword>
<dbReference type="InterPro" id="IPR027417">
    <property type="entry name" value="P-loop_NTPase"/>
</dbReference>
<dbReference type="Gene3D" id="1.10.10.60">
    <property type="entry name" value="Homeodomain-like"/>
    <property type="match status" value="1"/>
</dbReference>
<evidence type="ECO:0000313" key="10">
    <source>
        <dbReference type="Proteomes" id="UP000237968"/>
    </source>
</evidence>
<evidence type="ECO:0000256" key="5">
    <source>
        <dbReference type="ARBA" id="ARBA00023163"/>
    </source>
</evidence>
<name>A0A2S9YHE3_9BACT</name>
<dbReference type="InterPro" id="IPR003593">
    <property type="entry name" value="AAA+_ATPase"/>
</dbReference>
<feature type="modified residue" description="4-aspartylphosphate" evidence="6">
    <location>
        <position position="53"/>
    </location>
</feature>
<dbReference type="InterPro" id="IPR011006">
    <property type="entry name" value="CheY-like_superfamily"/>
</dbReference>
<dbReference type="InterPro" id="IPR002078">
    <property type="entry name" value="Sigma_54_int"/>
</dbReference>
<accession>A0A2S9YHE3</accession>
<sequence length="463" mass="51387">MSGRVLIVDDDPDTRTLLSAALTEQGLEVLDASDASSALVQLETQPFSLVLTDVHIAGMSGIELCTQIRDGHPATPVIVMTGQAKMQTAVEALRAGAHDFLTKPVDVPHLLHRVDGALRYAELETEIRRLHRVLDRSEPTPMIGESPSLRRVQSLIARVADSDVPVLVTGESGVGKELVARELHRLSANAEGPFVALNCAAVPIQLLESQLFGHVRGAFTDARRARDGLFVRANGGSLFLDEIGELPLEVQPKLLRAVQERKVRPVGSDKLVSFDARIITATNLDLEAEVEEQRFREDLFYRINVVNIHVPPLRARRTDILLLAQHFLDRISARHGKPVKRIAANVAEKLLPYDWPGNVRELENCMERAVALARYDEITVADLPDKLRHCVGGELVIAAEDLDELPTLAALEERYIRRVLRAVKGNKTQAAQILGLARRTLYRRLERLEDQDQDQDPTEDDSL</sequence>
<dbReference type="GO" id="GO:0000160">
    <property type="term" value="P:phosphorelay signal transduction system"/>
    <property type="evidence" value="ECO:0007669"/>
    <property type="project" value="InterPro"/>
</dbReference>
<dbReference type="Proteomes" id="UP000237968">
    <property type="component" value="Unassembled WGS sequence"/>
</dbReference>
<proteinExistence type="predicted"/>
<dbReference type="FunFam" id="3.40.50.300:FF:000006">
    <property type="entry name" value="DNA-binding transcriptional regulator NtrC"/>
    <property type="match status" value="1"/>
</dbReference>
<feature type="domain" description="Response regulatory" evidence="8">
    <location>
        <begin position="4"/>
        <end position="118"/>
    </location>
</feature>
<evidence type="ECO:0000256" key="6">
    <source>
        <dbReference type="PROSITE-ProRule" id="PRU00169"/>
    </source>
</evidence>
<evidence type="ECO:0000259" key="8">
    <source>
        <dbReference type="PROSITE" id="PS50110"/>
    </source>
</evidence>
<dbReference type="InterPro" id="IPR002197">
    <property type="entry name" value="HTH_Fis"/>
</dbReference>
<reference evidence="9 10" key="1">
    <citation type="submission" date="2018-03" db="EMBL/GenBank/DDBJ databases">
        <title>Draft Genome Sequences of the Obligatory Marine Myxobacteria Enhygromyxa salina SWB005.</title>
        <authorList>
            <person name="Poehlein A."/>
            <person name="Moghaddam J.A."/>
            <person name="Harms H."/>
            <person name="Alanjari M."/>
            <person name="Koenig G.M."/>
            <person name="Daniel R."/>
            <person name="Schaeberle T.F."/>
        </authorList>
    </citation>
    <scope>NUCLEOTIDE SEQUENCE [LARGE SCALE GENOMIC DNA]</scope>
    <source>
        <strain evidence="9 10">SWB005</strain>
    </source>
</reference>
<comment type="caution">
    <text evidence="9">The sequence shown here is derived from an EMBL/GenBank/DDBJ whole genome shotgun (WGS) entry which is preliminary data.</text>
</comment>
<keyword evidence="10" id="KW-1185">Reference proteome</keyword>
<dbReference type="PANTHER" id="PTHR32071">
    <property type="entry name" value="TRANSCRIPTIONAL REGULATORY PROTEIN"/>
    <property type="match status" value="1"/>
</dbReference>
<dbReference type="InterPro" id="IPR025943">
    <property type="entry name" value="Sigma_54_int_dom_ATP-bd_2"/>
</dbReference>
<evidence type="ECO:0000256" key="3">
    <source>
        <dbReference type="ARBA" id="ARBA00023015"/>
    </source>
</evidence>
<dbReference type="InterPro" id="IPR001789">
    <property type="entry name" value="Sig_transdc_resp-reg_receiver"/>
</dbReference>
<keyword evidence="1" id="KW-0547">Nucleotide-binding</keyword>
<dbReference type="InterPro" id="IPR009057">
    <property type="entry name" value="Homeodomain-like_sf"/>
</dbReference>
<gene>
    <name evidence="9" type="primary">zraR_5</name>
    <name evidence="9" type="ORF">ENSA5_07620</name>
</gene>
<dbReference type="EMBL" id="PVNK01000039">
    <property type="protein sequence ID" value="PRQ04426.1"/>
    <property type="molecule type" value="Genomic_DNA"/>
</dbReference>
<dbReference type="SUPFAM" id="SSF52540">
    <property type="entry name" value="P-loop containing nucleoside triphosphate hydrolases"/>
    <property type="match status" value="1"/>
</dbReference>
<dbReference type="Gene3D" id="3.40.50.300">
    <property type="entry name" value="P-loop containing nucleotide triphosphate hydrolases"/>
    <property type="match status" value="1"/>
</dbReference>
<keyword evidence="4" id="KW-0238">DNA-binding</keyword>
<keyword evidence="6" id="KW-0597">Phosphoprotein</keyword>
<organism evidence="9 10">
    <name type="scientific">Enhygromyxa salina</name>
    <dbReference type="NCBI Taxonomy" id="215803"/>
    <lineage>
        <taxon>Bacteria</taxon>
        <taxon>Pseudomonadati</taxon>
        <taxon>Myxococcota</taxon>
        <taxon>Polyangia</taxon>
        <taxon>Nannocystales</taxon>
        <taxon>Nannocystaceae</taxon>
        <taxon>Enhygromyxa</taxon>
    </lineage>
</organism>
<dbReference type="Pfam" id="PF25601">
    <property type="entry name" value="AAA_lid_14"/>
    <property type="match status" value="1"/>
</dbReference>
<evidence type="ECO:0000313" key="9">
    <source>
        <dbReference type="EMBL" id="PRQ04426.1"/>
    </source>
</evidence>
<dbReference type="PROSITE" id="PS00688">
    <property type="entry name" value="SIGMA54_INTERACT_3"/>
    <property type="match status" value="1"/>
</dbReference>
<evidence type="ECO:0000256" key="4">
    <source>
        <dbReference type="ARBA" id="ARBA00023125"/>
    </source>
</evidence>
<dbReference type="GO" id="GO:0006355">
    <property type="term" value="P:regulation of DNA-templated transcription"/>
    <property type="evidence" value="ECO:0007669"/>
    <property type="project" value="InterPro"/>
</dbReference>
<dbReference type="PROSITE" id="PS00675">
    <property type="entry name" value="SIGMA54_INTERACT_1"/>
    <property type="match status" value="1"/>
</dbReference>
<dbReference type="Pfam" id="PF00158">
    <property type="entry name" value="Sigma54_activat"/>
    <property type="match status" value="1"/>
</dbReference>
<dbReference type="SMART" id="SM00382">
    <property type="entry name" value="AAA"/>
    <property type="match status" value="1"/>
</dbReference>
<evidence type="ECO:0000259" key="7">
    <source>
        <dbReference type="PROSITE" id="PS50045"/>
    </source>
</evidence>
<protein>
    <submittedName>
        <fullName evidence="9">Transcriptional regulatory protein ZraR</fullName>
    </submittedName>
</protein>
<dbReference type="PRINTS" id="PR01590">
    <property type="entry name" value="HTHFIS"/>
</dbReference>
<keyword evidence="5" id="KW-0804">Transcription</keyword>
<dbReference type="Gene3D" id="1.10.8.60">
    <property type="match status" value="1"/>
</dbReference>
<dbReference type="PROSITE" id="PS50110">
    <property type="entry name" value="RESPONSE_REGULATORY"/>
    <property type="match status" value="1"/>
</dbReference>
<dbReference type="InterPro" id="IPR025662">
    <property type="entry name" value="Sigma_54_int_dom_ATP-bd_1"/>
</dbReference>
<dbReference type="GO" id="GO:0005524">
    <property type="term" value="F:ATP binding"/>
    <property type="evidence" value="ECO:0007669"/>
    <property type="project" value="UniProtKB-KW"/>
</dbReference>
<keyword evidence="3" id="KW-0805">Transcription regulation</keyword>
<dbReference type="SUPFAM" id="SSF52172">
    <property type="entry name" value="CheY-like"/>
    <property type="match status" value="1"/>
</dbReference>